<proteinExistence type="predicted"/>
<feature type="region of interest" description="Disordered" evidence="1">
    <location>
        <begin position="40"/>
        <end position="66"/>
    </location>
</feature>
<protein>
    <submittedName>
        <fullName evidence="2">Uncharacterized protein</fullName>
    </submittedName>
</protein>
<evidence type="ECO:0000313" key="2">
    <source>
        <dbReference type="EMBL" id="MPC38314.1"/>
    </source>
</evidence>
<gene>
    <name evidence="2" type="ORF">E2C01_031819</name>
</gene>
<accession>A0A5B7F138</accession>
<organism evidence="2 3">
    <name type="scientific">Portunus trituberculatus</name>
    <name type="common">Swimming crab</name>
    <name type="synonym">Neptunus trituberculatus</name>
    <dbReference type="NCBI Taxonomy" id="210409"/>
    <lineage>
        <taxon>Eukaryota</taxon>
        <taxon>Metazoa</taxon>
        <taxon>Ecdysozoa</taxon>
        <taxon>Arthropoda</taxon>
        <taxon>Crustacea</taxon>
        <taxon>Multicrustacea</taxon>
        <taxon>Malacostraca</taxon>
        <taxon>Eumalacostraca</taxon>
        <taxon>Eucarida</taxon>
        <taxon>Decapoda</taxon>
        <taxon>Pleocyemata</taxon>
        <taxon>Brachyura</taxon>
        <taxon>Eubrachyura</taxon>
        <taxon>Portunoidea</taxon>
        <taxon>Portunidae</taxon>
        <taxon>Portuninae</taxon>
        <taxon>Portunus</taxon>
    </lineage>
</organism>
<dbReference type="EMBL" id="VSRR010004037">
    <property type="protein sequence ID" value="MPC38314.1"/>
    <property type="molecule type" value="Genomic_DNA"/>
</dbReference>
<reference evidence="2 3" key="1">
    <citation type="submission" date="2019-05" db="EMBL/GenBank/DDBJ databases">
        <title>Another draft genome of Portunus trituberculatus and its Hox gene families provides insights of decapod evolution.</title>
        <authorList>
            <person name="Jeong J.-H."/>
            <person name="Song I."/>
            <person name="Kim S."/>
            <person name="Choi T."/>
            <person name="Kim D."/>
            <person name="Ryu S."/>
            <person name="Kim W."/>
        </authorList>
    </citation>
    <scope>NUCLEOTIDE SEQUENCE [LARGE SCALE GENOMIC DNA]</scope>
    <source>
        <tissue evidence="2">Muscle</tissue>
    </source>
</reference>
<name>A0A5B7F138_PORTR</name>
<dbReference type="Proteomes" id="UP000324222">
    <property type="component" value="Unassembled WGS sequence"/>
</dbReference>
<comment type="caution">
    <text evidence="2">The sequence shown here is derived from an EMBL/GenBank/DDBJ whole genome shotgun (WGS) entry which is preliminary data.</text>
</comment>
<evidence type="ECO:0000256" key="1">
    <source>
        <dbReference type="SAM" id="MobiDB-lite"/>
    </source>
</evidence>
<evidence type="ECO:0000313" key="3">
    <source>
        <dbReference type="Proteomes" id="UP000324222"/>
    </source>
</evidence>
<keyword evidence="3" id="KW-1185">Reference proteome</keyword>
<dbReference type="AlphaFoldDB" id="A0A5B7F138"/>
<feature type="compositionally biased region" description="Acidic residues" evidence="1">
    <location>
        <begin position="45"/>
        <end position="66"/>
    </location>
</feature>
<sequence length="66" mass="7367">MIVSWCEGDGWQWMGDGICWGSVRGRQVVSGLRWAIVKSVSRGDGDDDDDDDDNDDDDDDDDIDVD</sequence>